<comment type="caution">
    <text evidence="2">The sequence shown here is derived from an EMBL/GenBank/DDBJ whole genome shotgun (WGS) entry which is preliminary data.</text>
</comment>
<dbReference type="SMART" id="SM00530">
    <property type="entry name" value="HTH_XRE"/>
    <property type="match status" value="1"/>
</dbReference>
<evidence type="ECO:0000259" key="1">
    <source>
        <dbReference type="PROSITE" id="PS50943"/>
    </source>
</evidence>
<dbReference type="InterPro" id="IPR001387">
    <property type="entry name" value="Cro/C1-type_HTH"/>
</dbReference>
<evidence type="ECO:0000313" key="2">
    <source>
        <dbReference type="EMBL" id="MBK1632280.1"/>
    </source>
</evidence>
<dbReference type="RefSeq" id="WP_200239710.1">
    <property type="nucleotide sequence ID" value="NZ_NRRV01000043.1"/>
</dbReference>
<keyword evidence="3" id="KW-1185">Reference proteome</keyword>
<reference evidence="2 3" key="1">
    <citation type="journal article" date="2020" name="Microorganisms">
        <title>Osmotic Adaptation and Compatible Solute Biosynthesis of Phototrophic Bacteria as Revealed from Genome Analyses.</title>
        <authorList>
            <person name="Imhoff J.F."/>
            <person name="Rahn T."/>
            <person name="Kunzel S."/>
            <person name="Keller A."/>
            <person name="Neulinger S.C."/>
        </authorList>
    </citation>
    <scope>NUCLEOTIDE SEQUENCE [LARGE SCALE GENOMIC DNA]</scope>
    <source>
        <strain evidence="2 3">DSM 6210</strain>
    </source>
</reference>
<dbReference type="CDD" id="cd00093">
    <property type="entry name" value="HTH_XRE"/>
    <property type="match status" value="1"/>
</dbReference>
<protein>
    <recommendedName>
        <fullName evidence="1">HTH cro/C1-type domain-containing protein</fullName>
    </recommendedName>
</protein>
<sequence>MNEPTDYQPTDYQTVVRDGQPVYVLVPIEDWERVRPLLERERRGLGIPQAVVEAHVLHDVPLLRAWREHLGMTQQQVAEAAGMQQSALARLESGANQPRKATLQRLAEAMGLTVEQVVE</sequence>
<evidence type="ECO:0000313" key="3">
    <source>
        <dbReference type="Proteomes" id="UP000748752"/>
    </source>
</evidence>
<dbReference type="Proteomes" id="UP000748752">
    <property type="component" value="Unassembled WGS sequence"/>
</dbReference>
<organism evidence="2 3">
    <name type="scientific">Thiohalocapsa halophila</name>
    <dbReference type="NCBI Taxonomy" id="69359"/>
    <lineage>
        <taxon>Bacteria</taxon>
        <taxon>Pseudomonadati</taxon>
        <taxon>Pseudomonadota</taxon>
        <taxon>Gammaproteobacteria</taxon>
        <taxon>Chromatiales</taxon>
        <taxon>Chromatiaceae</taxon>
        <taxon>Thiohalocapsa</taxon>
    </lineage>
</organism>
<accession>A0ABS1CK22</accession>
<proteinExistence type="predicted"/>
<gene>
    <name evidence="2" type="ORF">CKO31_16345</name>
</gene>
<dbReference type="EMBL" id="NRRV01000043">
    <property type="protein sequence ID" value="MBK1632280.1"/>
    <property type="molecule type" value="Genomic_DNA"/>
</dbReference>
<dbReference type="SUPFAM" id="SSF47413">
    <property type="entry name" value="lambda repressor-like DNA-binding domains"/>
    <property type="match status" value="1"/>
</dbReference>
<dbReference type="InterPro" id="IPR010982">
    <property type="entry name" value="Lambda_DNA-bd_dom_sf"/>
</dbReference>
<dbReference type="PROSITE" id="PS50943">
    <property type="entry name" value="HTH_CROC1"/>
    <property type="match status" value="1"/>
</dbReference>
<dbReference type="Pfam" id="PF01381">
    <property type="entry name" value="HTH_3"/>
    <property type="match status" value="1"/>
</dbReference>
<dbReference type="Gene3D" id="1.10.260.40">
    <property type="entry name" value="lambda repressor-like DNA-binding domains"/>
    <property type="match status" value="1"/>
</dbReference>
<name>A0ABS1CK22_9GAMM</name>
<feature type="domain" description="HTH cro/C1-type" evidence="1">
    <location>
        <begin position="63"/>
        <end position="117"/>
    </location>
</feature>